<evidence type="ECO:0000313" key="15">
    <source>
        <dbReference type="Proteomes" id="UP000695562"/>
    </source>
</evidence>
<feature type="transmembrane region" description="Helical" evidence="11">
    <location>
        <begin position="65"/>
        <end position="86"/>
    </location>
</feature>
<dbReference type="EC" id="1.6.5.9" evidence="2"/>
<comment type="similarity">
    <text evidence="1">Belongs to the NADH dehydrogenase family.</text>
</comment>
<dbReference type="AlphaFoldDB" id="A0A8J4Q044"/>
<keyword evidence="5" id="KW-0809">Transit peptide</keyword>
<reference evidence="14" key="1">
    <citation type="submission" date="2020-01" db="EMBL/GenBank/DDBJ databases">
        <title>Development of genomics and gene disruption for Polysphondylium violaceum indicates a role for the polyketide synthase stlB in stalk morphogenesis.</title>
        <authorList>
            <person name="Narita B."/>
            <person name="Kawabe Y."/>
            <person name="Kin K."/>
            <person name="Saito T."/>
            <person name="Gibbs R."/>
            <person name="Kuspa A."/>
            <person name="Muzny D."/>
            <person name="Queller D."/>
            <person name="Richards S."/>
            <person name="Strassman J."/>
            <person name="Sucgang R."/>
            <person name="Worley K."/>
            <person name="Schaap P."/>
        </authorList>
    </citation>
    <scope>NUCLEOTIDE SEQUENCE</scope>
    <source>
        <strain evidence="14">QSvi11</strain>
    </source>
</reference>
<evidence type="ECO:0000256" key="6">
    <source>
        <dbReference type="ARBA" id="ARBA00023002"/>
    </source>
</evidence>
<dbReference type="EMBL" id="AJWJ01000004">
    <property type="protein sequence ID" value="KAF2078453.1"/>
    <property type="molecule type" value="Genomic_DNA"/>
</dbReference>
<keyword evidence="11" id="KW-1133">Transmembrane helix</keyword>
<name>A0A8J4Q044_9MYCE</name>
<dbReference type="Pfam" id="PF07992">
    <property type="entry name" value="Pyr_redox_2"/>
    <property type="match status" value="1"/>
</dbReference>
<proteinExistence type="inferred from homology"/>
<protein>
    <recommendedName>
        <fullName evidence="2">NADH:ubiquinone reductase (non-electrogenic)</fullName>
        <ecNumber evidence="2">1.6.5.9</ecNumber>
    </recommendedName>
</protein>
<dbReference type="PANTHER" id="PTHR43706:SF47">
    <property type="entry name" value="EXTERNAL NADH-UBIQUINONE OXIDOREDUCTASE 1, MITOCHONDRIAL-RELATED"/>
    <property type="match status" value="1"/>
</dbReference>
<dbReference type="GO" id="GO:0005739">
    <property type="term" value="C:mitochondrion"/>
    <property type="evidence" value="ECO:0007669"/>
    <property type="project" value="TreeGrafter"/>
</dbReference>
<keyword evidence="15" id="KW-1185">Reference proteome</keyword>
<evidence type="ECO:0000256" key="4">
    <source>
        <dbReference type="ARBA" id="ARBA00022827"/>
    </source>
</evidence>
<dbReference type="OrthoDB" id="3244603at2759"/>
<keyword evidence="11" id="KW-0812">Transmembrane</keyword>
<evidence type="ECO:0000259" key="13">
    <source>
        <dbReference type="Pfam" id="PF22366"/>
    </source>
</evidence>
<evidence type="ECO:0000256" key="11">
    <source>
        <dbReference type="SAM" id="Phobius"/>
    </source>
</evidence>
<evidence type="ECO:0000256" key="5">
    <source>
        <dbReference type="ARBA" id="ARBA00022946"/>
    </source>
</evidence>
<dbReference type="Pfam" id="PF22366">
    <property type="entry name" value="NDH2_C"/>
    <property type="match status" value="1"/>
</dbReference>
<dbReference type="PRINTS" id="PR00368">
    <property type="entry name" value="FADPNR"/>
</dbReference>
<evidence type="ECO:0000256" key="10">
    <source>
        <dbReference type="SAM" id="MobiDB-lite"/>
    </source>
</evidence>
<evidence type="ECO:0000256" key="1">
    <source>
        <dbReference type="ARBA" id="ARBA00005272"/>
    </source>
</evidence>
<dbReference type="SUPFAM" id="SSF51905">
    <property type="entry name" value="FAD/NAD(P)-binding domain"/>
    <property type="match status" value="2"/>
</dbReference>
<comment type="caution">
    <text evidence="14">The sequence shown here is derived from an EMBL/GenBank/DDBJ whole genome shotgun (WGS) entry which is preliminary data.</text>
</comment>
<dbReference type="GO" id="GO:0050136">
    <property type="term" value="F:NADH dehydrogenase (quinone) (non-electrogenic) activity"/>
    <property type="evidence" value="ECO:0007669"/>
    <property type="project" value="UniProtKB-EC"/>
</dbReference>
<keyword evidence="6" id="KW-0560">Oxidoreductase</keyword>
<dbReference type="Proteomes" id="UP000695562">
    <property type="component" value="Unassembled WGS sequence"/>
</dbReference>
<keyword evidence="3" id="KW-0285">Flavoprotein</keyword>
<dbReference type="InterPro" id="IPR023753">
    <property type="entry name" value="FAD/NAD-binding_dom"/>
</dbReference>
<comment type="catalytic activity">
    <reaction evidence="9">
        <text>a ubiquinone + NADH + H(+) = a ubiquinol + NAD(+)</text>
        <dbReference type="Rhea" id="RHEA:23152"/>
        <dbReference type="Rhea" id="RHEA-COMP:9565"/>
        <dbReference type="Rhea" id="RHEA-COMP:9566"/>
        <dbReference type="ChEBI" id="CHEBI:15378"/>
        <dbReference type="ChEBI" id="CHEBI:16389"/>
        <dbReference type="ChEBI" id="CHEBI:17976"/>
        <dbReference type="ChEBI" id="CHEBI:57540"/>
        <dbReference type="ChEBI" id="CHEBI:57945"/>
    </reaction>
</comment>
<dbReference type="InterPro" id="IPR054585">
    <property type="entry name" value="NDH2-like_C"/>
</dbReference>
<feature type="compositionally biased region" description="Basic and acidic residues" evidence="10">
    <location>
        <begin position="49"/>
        <end position="58"/>
    </location>
</feature>
<evidence type="ECO:0000256" key="9">
    <source>
        <dbReference type="ARBA" id="ARBA00049010"/>
    </source>
</evidence>
<organism evidence="14 15">
    <name type="scientific">Polysphondylium violaceum</name>
    <dbReference type="NCBI Taxonomy" id="133409"/>
    <lineage>
        <taxon>Eukaryota</taxon>
        <taxon>Amoebozoa</taxon>
        <taxon>Evosea</taxon>
        <taxon>Eumycetozoa</taxon>
        <taxon>Dictyostelia</taxon>
        <taxon>Dictyosteliales</taxon>
        <taxon>Dictyosteliaceae</taxon>
        <taxon>Polysphondylium</taxon>
    </lineage>
</organism>
<evidence type="ECO:0000256" key="2">
    <source>
        <dbReference type="ARBA" id="ARBA00012637"/>
    </source>
</evidence>
<evidence type="ECO:0000256" key="7">
    <source>
        <dbReference type="ARBA" id="ARBA00023027"/>
    </source>
</evidence>
<evidence type="ECO:0000313" key="14">
    <source>
        <dbReference type="EMBL" id="KAF2078453.1"/>
    </source>
</evidence>
<sequence>MMISRNLSKNIFGIKHQTSKIAQTSLNRNIRSYSTENNSNNSNNSNNNNEEKQKQQEPKKKWNKWLVFGGLAAAGFGAFTLTDLIVNDDFDSITDKFRSKLPEAERKHRPKVVILGTGWASLCMLRKLHTDEFDVYIISPRNYFLFTPLLVGGTTGTVEVRSIMEPIRKYCKRSDSEEATFIEAECVSVDPKKKTVRCVDNSTVKGEVSEFDLQYDHLIVGVGADNQTFGIPGVKENACFLKEINDTRVIRDKIIDCLETASYPGQPEKEIDRLLNFIVVGGGPSGVEFTAELNDFLQSDLLRTYPLAKRIKVTLVEALPHILTIFDKKIIDHVEKRLTSSDNTRIWTKTAVVGVKEKEITVRNDKKEESQVPYGLLVWATGNTPRALTTQLIKDIGPSHQNNRRGLIVDEYFRVVGTDGIWAIGDACINLQKPLAQTAQVASQQGRYLGRLFNHMAEDMNKQKIENAKSLSSAIVTTVSTTAATPLFKENQDFNDKLKNQPIFKYRHMGTLAYIGDHQAVAEFKGDSTTTFEGYFTYYLWRSVYFTKLLSMRNRVLVSFDWLKSTVFGRDVSRG</sequence>
<keyword evidence="4" id="KW-0274">FAD</keyword>
<dbReference type="Gene3D" id="3.50.50.100">
    <property type="match status" value="1"/>
</dbReference>
<gene>
    <name evidence="14" type="ORF">CYY_000203</name>
</gene>
<dbReference type="InterPro" id="IPR045024">
    <property type="entry name" value="NDH-2"/>
</dbReference>
<accession>A0A8J4Q044</accession>
<keyword evidence="7" id="KW-0520">NAD</keyword>
<feature type="domain" description="FAD/NAD(P)-binding" evidence="12">
    <location>
        <begin position="111"/>
        <end position="446"/>
    </location>
</feature>
<dbReference type="InterPro" id="IPR036188">
    <property type="entry name" value="FAD/NAD-bd_sf"/>
</dbReference>
<evidence type="ECO:0000259" key="12">
    <source>
        <dbReference type="Pfam" id="PF07992"/>
    </source>
</evidence>
<evidence type="ECO:0000256" key="8">
    <source>
        <dbReference type="ARBA" id="ARBA00047599"/>
    </source>
</evidence>
<comment type="catalytic activity">
    <reaction evidence="8">
        <text>a quinone + NADH + H(+) = a quinol + NAD(+)</text>
        <dbReference type="Rhea" id="RHEA:46160"/>
        <dbReference type="ChEBI" id="CHEBI:15378"/>
        <dbReference type="ChEBI" id="CHEBI:24646"/>
        <dbReference type="ChEBI" id="CHEBI:57540"/>
        <dbReference type="ChEBI" id="CHEBI:57945"/>
        <dbReference type="ChEBI" id="CHEBI:132124"/>
        <dbReference type="EC" id="1.6.5.9"/>
    </reaction>
</comment>
<keyword evidence="11" id="KW-0472">Membrane</keyword>
<feature type="compositionally biased region" description="Low complexity" evidence="10">
    <location>
        <begin position="37"/>
        <end position="48"/>
    </location>
</feature>
<dbReference type="PANTHER" id="PTHR43706">
    <property type="entry name" value="NADH DEHYDROGENASE"/>
    <property type="match status" value="1"/>
</dbReference>
<evidence type="ECO:0000256" key="3">
    <source>
        <dbReference type="ARBA" id="ARBA00022630"/>
    </source>
</evidence>
<feature type="domain" description="External alternative NADH-ubiquinone oxidoreductase-like C-terminal" evidence="13">
    <location>
        <begin position="508"/>
        <end position="571"/>
    </location>
</feature>
<feature type="region of interest" description="Disordered" evidence="10">
    <location>
        <begin position="32"/>
        <end position="58"/>
    </location>
</feature>